<protein>
    <submittedName>
        <fullName evidence="2">Type IVB secretion system protein IcmM/DotJ</fullName>
    </submittedName>
</protein>
<evidence type="ECO:0000256" key="1">
    <source>
        <dbReference type="SAM" id="Phobius"/>
    </source>
</evidence>
<comment type="caution">
    <text evidence="2">The sequence shown here is derived from an EMBL/GenBank/DDBJ whole genome shotgun (WGS) entry which is preliminary data.</text>
</comment>
<dbReference type="Proteomes" id="UP001595758">
    <property type="component" value="Unassembled WGS sequence"/>
</dbReference>
<gene>
    <name evidence="2" type="primary">icmM</name>
    <name evidence="2" type="ORF">ACFORL_05320</name>
</gene>
<feature type="transmembrane region" description="Helical" evidence="1">
    <location>
        <begin position="20"/>
        <end position="44"/>
    </location>
</feature>
<dbReference type="NCBIfam" id="NF038227">
    <property type="entry name" value="IcmM_DotJ_IVB"/>
    <property type="match status" value="1"/>
</dbReference>
<keyword evidence="3" id="KW-1185">Reference proteome</keyword>
<keyword evidence="1" id="KW-0472">Membrane</keyword>
<accession>A0ABV8CDX2</accession>
<keyword evidence="1" id="KW-0812">Transmembrane</keyword>
<evidence type="ECO:0000313" key="3">
    <source>
        <dbReference type="Proteomes" id="UP001595758"/>
    </source>
</evidence>
<proteinExistence type="predicted"/>
<dbReference type="RefSeq" id="WP_382341836.1">
    <property type="nucleotide sequence ID" value="NZ_JBHSAB010000006.1"/>
</dbReference>
<evidence type="ECO:0000313" key="2">
    <source>
        <dbReference type="EMBL" id="MFC3908493.1"/>
    </source>
</evidence>
<sequence>MSRGAWERIKLSKSFYVKTYRSAINLLMISVITNCVLLLLIIYFHSTMPERTYYASNGITAPVKLRAMLQANESAQALLPPDIPKDDDVKTVPQ</sequence>
<reference evidence="3" key="1">
    <citation type="journal article" date="2019" name="Int. J. Syst. Evol. Microbiol.">
        <title>The Global Catalogue of Microorganisms (GCM) 10K type strain sequencing project: providing services to taxonomists for standard genome sequencing and annotation.</title>
        <authorList>
            <consortium name="The Broad Institute Genomics Platform"/>
            <consortium name="The Broad Institute Genome Sequencing Center for Infectious Disease"/>
            <person name="Wu L."/>
            <person name="Ma J."/>
        </authorList>
    </citation>
    <scope>NUCLEOTIDE SEQUENCE [LARGE SCALE GENOMIC DNA]</scope>
    <source>
        <strain evidence="3">CCUG 59858</strain>
    </source>
</reference>
<dbReference type="EMBL" id="JBHSAB010000006">
    <property type="protein sequence ID" value="MFC3908493.1"/>
    <property type="molecule type" value="Genomic_DNA"/>
</dbReference>
<organism evidence="2 3">
    <name type="scientific">Legionella dresdenensis</name>
    <dbReference type="NCBI Taxonomy" id="450200"/>
    <lineage>
        <taxon>Bacteria</taxon>
        <taxon>Pseudomonadati</taxon>
        <taxon>Pseudomonadota</taxon>
        <taxon>Gammaproteobacteria</taxon>
        <taxon>Legionellales</taxon>
        <taxon>Legionellaceae</taxon>
        <taxon>Legionella</taxon>
    </lineage>
</organism>
<keyword evidence="1" id="KW-1133">Transmembrane helix</keyword>
<name>A0ABV8CDX2_9GAMM</name>